<proteinExistence type="predicted"/>
<gene>
    <name evidence="1" type="ORF">PHYEVI_LOCUS6312</name>
</gene>
<evidence type="ECO:0000313" key="2">
    <source>
        <dbReference type="Proteomes" id="UP001153712"/>
    </source>
</evidence>
<keyword evidence="2" id="KW-1185">Reference proteome</keyword>
<reference evidence="1" key="1">
    <citation type="submission" date="2022-01" db="EMBL/GenBank/DDBJ databases">
        <authorList>
            <person name="King R."/>
        </authorList>
    </citation>
    <scope>NUCLEOTIDE SEQUENCE</scope>
</reference>
<accession>A0A9N9TKL3</accession>
<dbReference type="OrthoDB" id="6695087at2759"/>
<protein>
    <submittedName>
        <fullName evidence="1">Uncharacterized protein</fullName>
    </submittedName>
</protein>
<dbReference type="AlphaFoldDB" id="A0A9N9TKL3"/>
<sequence>MKHFSDDNISKLYGKKLKLTVDSSSSSLNSYPGDEDEGELYHHFANKRICAMCEPLFMNSLSEVDRNFKKLLIKYKQAIKDEVERLFEAKGSKQWCMICDPELSYEVKRIQNRYQHLIDSHFSSLAQKTSKFHNTNFYNRFTLKASKR</sequence>
<organism evidence="1 2">
    <name type="scientific">Phyllotreta striolata</name>
    <name type="common">Striped flea beetle</name>
    <name type="synonym">Crioceris striolata</name>
    <dbReference type="NCBI Taxonomy" id="444603"/>
    <lineage>
        <taxon>Eukaryota</taxon>
        <taxon>Metazoa</taxon>
        <taxon>Ecdysozoa</taxon>
        <taxon>Arthropoda</taxon>
        <taxon>Hexapoda</taxon>
        <taxon>Insecta</taxon>
        <taxon>Pterygota</taxon>
        <taxon>Neoptera</taxon>
        <taxon>Endopterygota</taxon>
        <taxon>Coleoptera</taxon>
        <taxon>Polyphaga</taxon>
        <taxon>Cucujiformia</taxon>
        <taxon>Chrysomeloidea</taxon>
        <taxon>Chrysomelidae</taxon>
        <taxon>Galerucinae</taxon>
        <taxon>Alticini</taxon>
        <taxon>Phyllotreta</taxon>
    </lineage>
</organism>
<dbReference type="Proteomes" id="UP001153712">
    <property type="component" value="Chromosome 3"/>
</dbReference>
<evidence type="ECO:0000313" key="1">
    <source>
        <dbReference type="EMBL" id="CAG9859953.1"/>
    </source>
</evidence>
<dbReference type="EMBL" id="OU900096">
    <property type="protein sequence ID" value="CAG9859953.1"/>
    <property type="molecule type" value="Genomic_DNA"/>
</dbReference>
<name>A0A9N9TKL3_PHYSR</name>